<evidence type="ECO:0000256" key="17">
    <source>
        <dbReference type="SAM" id="MobiDB-lite"/>
    </source>
</evidence>
<keyword evidence="9" id="KW-0808">Transferase</keyword>
<dbReference type="InterPro" id="IPR035965">
    <property type="entry name" value="PAS-like_dom_sf"/>
</dbReference>
<keyword evidence="6" id="KW-0716">Sensory transduction</keyword>
<evidence type="ECO:0000256" key="4">
    <source>
        <dbReference type="ARBA" id="ARBA00022543"/>
    </source>
</evidence>
<keyword evidence="22" id="KW-1185">Reference proteome</keyword>
<dbReference type="Gene3D" id="3.30.565.10">
    <property type="entry name" value="Histidine kinase-like ATPase, C-terminal domain"/>
    <property type="match status" value="1"/>
</dbReference>
<dbReference type="STRING" id="582675.SAMN05192565_10232"/>
<keyword evidence="7" id="KW-0285">Flavoprotein</keyword>
<keyword evidence="5" id="KW-0597">Phosphoprotein</keyword>
<keyword evidence="12" id="KW-0418">Kinase</keyword>
<dbReference type="Pfam" id="PF07536">
    <property type="entry name" value="HWE_HK"/>
    <property type="match status" value="1"/>
</dbReference>
<evidence type="ECO:0000256" key="1">
    <source>
        <dbReference type="ARBA" id="ARBA00000085"/>
    </source>
</evidence>
<dbReference type="EC" id="2.7.13.3" evidence="2"/>
<dbReference type="InterPro" id="IPR001610">
    <property type="entry name" value="PAC"/>
</dbReference>
<dbReference type="InterPro" id="IPR013655">
    <property type="entry name" value="PAS_fold_3"/>
</dbReference>
<dbReference type="RefSeq" id="WP_244528531.1">
    <property type="nucleotide sequence ID" value="NZ_FOPM01000002.1"/>
</dbReference>
<keyword evidence="18" id="KW-0812">Transmembrane</keyword>
<dbReference type="SMART" id="SM00091">
    <property type="entry name" value="PAS"/>
    <property type="match status" value="1"/>
</dbReference>
<dbReference type="Pfam" id="PF08447">
    <property type="entry name" value="PAS_3"/>
    <property type="match status" value="1"/>
</dbReference>
<keyword evidence="15" id="KW-0843">Virulence</keyword>
<dbReference type="SMART" id="SM00086">
    <property type="entry name" value="PAC"/>
    <property type="match status" value="1"/>
</dbReference>
<dbReference type="PANTHER" id="PTHR41523:SF7">
    <property type="entry name" value="HISTIDINE KINASE"/>
    <property type="match status" value="1"/>
</dbReference>
<keyword evidence="11" id="KW-0547">Nucleotide-binding</keyword>
<evidence type="ECO:0000256" key="14">
    <source>
        <dbReference type="ARBA" id="ARBA00022991"/>
    </source>
</evidence>
<feature type="domain" description="PAS" evidence="19">
    <location>
        <begin position="428"/>
        <end position="498"/>
    </location>
</feature>
<evidence type="ECO:0000256" key="18">
    <source>
        <dbReference type="SAM" id="Phobius"/>
    </source>
</evidence>
<gene>
    <name evidence="21" type="ORF">SAMN05192565_10232</name>
</gene>
<keyword evidence="14" id="KW-0157">Chromophore</keyword>
<sequence>MIGPDPQAGGGETVPGEMIPGESRPGDSRPGKSHPEKARPGRAPLERLRRRSKRLGRLLPDLWRGDVSTQVYLIALVIALIGPGLLFTAILLVRYASTERARFEQDARENVRSIALSVDRDTAGLVSVLQTLATSPRLRDSDFANFETQARLVRDAVGLDILLRRPDGQQLVNTAVPKGAPMPKMGLPFDGEVASGSVRAVVSNLLQGSSPMTASYAIAVPVSVEGEVAFILSFTAPVARLQALITRESVAGWTTGISDRNGVVLARLPDPDLVVGRSRFPMLRQRQTSTAGVWEGKDRSMKPVTVVEARARLTGWTVGAVIPQSLVEARLHGWIWAFCGFGLVVLATSSVLAVSLWSRVARPLRRLAATGPALARGEAIPRVSSQINEIRTLGEVLADASIQLRTRIRERDRALAETERGLSALRESEARFRHMADSAPALIWMTDETATLSFTNMHFEHLFGAAAQTLQDDGWQRIVHPEDLPAFSTLFRDAFEARRSFRGEVRVIDRDGQVRWLRCEGVPRRDDTGAFLGYTGCNVDITEAKRAEEHLLLLIHELNHRVKNTLATVQSIAGQSLRRLEGAEAEAARAAFEARLLALARVHDVLTRESWEGAELATVVADAIAPLDAGDGQASRFHVAGPALRLPPRVALSIAMALHELGTNAVKYGALSREGGTIAIGWTVSRDPDLRLSLSWRESGGPPVTPPTRTGFGSRLIERSLARDLAGDVKLLFATEGVVCTIAAPIHPPTLLDRNAAYPLTPPATGTAAPGMA</sequence>
<evidence type="ECO:0000256" key="11">
    <source>
        <dbReference type="ARBA" id="ARBA00022741"/>
    </source>
</evidence>
<evidence type="ECO:0000256" key="13">
    <source>
        <dbReference type="ARBA" id="ARBA00022840"/>
    </source>
</evidence>
<keyword evidence="18" id="KW-1133">Transmembrane helix</keyword>
<dbReference type="InterPro" id="IPR000700">
    <property type="entry name" value="PAS-assoc_C"/>
</dbReference>
<evidence type="ECO:0000256" key="12">
    <source>
        <dbReference type="ARBA" id="ARBA00022777"/>
    </source>
</evidence>
<evidence type="ECO:0000256" key="9">
    <source>
        <dbReference type="ARBA" id="ARBA00022679"/>
    </source>
</evidence>
<dbReference type="InterPro" id="IPR000014">
    <property type="entry name" value="PAS"/>
</dbReference>
<dbReference type="FunFam" id="3.30.450.20:FF:000099">
    <property type="entry name" value="Sensory box sensor histidine kinase"/>
    <property type="match status" value="1"/>
</dbReference>
<dbReference type="AlphaFoldDB" id="A0A1I2R5L5"/>
<dbReference type="NCBIfam" id="TIGR00229">
    <property type="entry name" value="sensory_box"/>
    <property type="match status" value="1"/>
</dbReference>
<dbReference type="GO" id="GO:0005524">
    <property type="term" value="F:ATP binding"/>
    <property type="evidence" value="ECO:0007669"/>
    <property type="project" value="UniProtKB-KW"/>
</dbReference>
<feature type="domain" description="PAC" evidence="20">
    <location>
        <begin position="501"/>
        <end position="553"/>
    </location>
</feature>
<feature type="region of interest" description="Disordered" evidence="17">
    <location>
        <begin position="1"/>
        <end position="47"/>
    </location>
</feature>
<evidence type="ECO:0000259" key="19">
    <source>
        <dbReference type="PROSITE" id="PS50112"/>
    </source>
</evidence>
<accession>A0A1I2R5L5</accession>
<feature type="compositionally biased region" description="Basic and acidic residues" evidence="17">
    <location>
        <begin position="24"/>
        <end position="47"/>
    </location>
</feature>
<evidence type="ECO:0000256" key="2">
    <source>
        <dbReference type="ARBA" id="ARBA00012438"/>
    </source>
</evidence>
<feature type="transmembrane region" description="Helical" evidence="18">
    <location>
        <begin position="71"/>
        <end position="93"/>
    </location>
</feature>
<dbReference type="InterPro" id="IPR036890">
    <property type="entry name" value="HATPase_C_sf"/>
</dbReference>
<keyword evidence="13" id="KW-0067">ATP-binding</keyword>
<keyword evidence="10" id="KW-0677">Repeat</keyword>
<dbReference type="PROSITE" id="PS50113">
    <property type="entry name" value="PAC"/>
    <property type="match status" value="1"/>
</dbReference>
<comment type="catalytic activity">
    <reaction evidence="1">
        <text>ATP + protein L-histidine = ADP + protein N-phospho-L-histidine.</text>
        <dbReference type="EC" id="2.7.13.3"/>
    </reaction>
</comment>
<protein>
    <recommendedName>
        <fullName evidence="3">Blue-light-activated histidine kinase</fullName>
        <ecNumber evidence="2">2.7.13.3</ecNumber>
    </recommendedName>
</protein>
<dbReference type="GO" id="GO:0009881">
    <property type="term" value="F:photoreceptor activity"/>
    <property type="evidence" value="ECO:0007669"/>
    <property type="project" value="UniProtKB-KW"/>
</dbReference>
<dbReference type="CDD" id="cd00130">
    <property type="entry name" value="PAS"/>
    <property type="match status" value="1"/>
</dbReference>
<dbReference type="EMBL" id="FOPM01000002">
    <property type="protein sequence ID" value="SFG34779.1"/>
    <property type="molecule type" value="Genomic_DNA"/>
</dbReference>
<proteinExistence type="predicted"/>
<evidence type="ECO:0000256" key="5">
    <source>
        <dbReference type="ARBA" id="ARBA00022553"/>
    </source>
</evidence>
<reference evidence="22" key="1">
    <citation type="submission" date="2016-10" db="EMBL/GenBank/DDBJ databases">
        <authorList>
            <person name="Varghese N."/>
            <person name="Submissions S."/>
        </authorList>
    </citation>
    <scope>NUCLEOTIDE SEQUENCE [LARGE SCALE GENOMIC DNA]</scope>
    <source>
        <strain evidence="22">Gh-105</strain>
    </source>
</reference>
<dbReference type="PROSITE" id="PS50112">
    <property type="entry name" value="PAS"/>
    <property type="match status" value="1"/>
</dbReference>
<feature type="transmembrane region" description="Helical" evidence="18">
    <location>
        <begin position="334"/>
        <end position="357"/>
    </location>
</feature>
<dbReference type="PANTHER" id="PTHR41523">
    <property type="entry name" value="TWO-COMPONENT SYSTEM SENSOR PROTEIN"/>
    <property type="match status" value="1"/>
</dbReference>
<evidence type="ECO:0000256" key="16">
    <source>
        <dbReference type="ARBA" id="ARBA00023170"/>
    </source>
</evidence>
<keyword evidence="8" id="KW-0288">FMN</keyword>
<evidence type="ECO:0000256" key="15">
    <source>
        <dbReference type="ARBA" id="ARBA00023026"/>
    </source>
</evidence>
<evidence type="ECO:0000256" key="3">
    <source>
        <dbReference type="ARBA" id="ARBA00021740"/>
    </source>
</evidence>
<dbReference type="GO" id="GO:0004673">
    <property type="term" value="F:protein histidine kinase activity"/>
    <property type="evidence" value="ECO:0007669"/>
    <property type="project" value="UniProtKB-EC"/>
</dbReference>
<keyword evidence="16" id="KW-0675">Receptor</keyword>
<dbReference type="SUPFAM" id="SSF55785">
    <property type="entry name" value="PYP-like sensor domain (PAS domain)"/>
    <property type="match status" value="1"/>
</dbReference>
<evidence type="ECO:0000259" key="20">
    <source>
        <dbReference type="PROSITE" id="PS50113"/>
    </source>
</evidence>
<evidence type="ECO:0000256" key="10">
    <source>
        <dbReference type="ARBA" id="ARBA00022737"/>
    </source>
</evidence>
<name>A0A1I2R5L5_9HYPH</name>
<keyword evidence="18" id="KW-0472">Membrane</keyword>
<evidence type="ECO:0000256" key="6">
    <source>
        <dbReference type="ARBA" id="ARBA00022606"/>
    </source>
</evidence>
<dbReference type="Proteomes" id="UP000199229">
    <property type="component" value="Unassembled WGS sequence"/>
</dbReference>
<keyword evidence="4" id="KW-0600">Photoreceptor protein</keyword>
<evidence type="ECO:0000313" key="21">
    <source>
        <dbReference type="EMBL" id="SFG34779.1"/>
    </source>
</evidence>
<evidence type="ECO:0000256" key="7">
    <source>
        <dbReference type="ARBA" id="ARBA00022630"/>
    </source>
</evidence>
<dbReference type="Gene3D" id="3.30.450.20">
    <property type="entry name" value="PAS domain"/>
    <property type="match status" value="1"/>
</dbReference>
<organism evidence="21 22">
    <name type="scientific">Methylobacterium gossipiicola</name>
    <dbReference type="NCBI Taxonomy" id="582675"/>
    <lineage>
        <taxon>Bacteria</taxon>
        <taxon>Pseudomonadati</taxon>
        <taxon>Pseudomonadota</taxon>
        <taxon>Alphaproteobacteria</taxon>
        <taxon>Hyphomicrobiales</taxon>
        <taxon>Methylobacteriaceae</taxon>
        <taxon>Methylobacterium</taxon>
    </lineage>
</organism>
<evidence type="ECO:0000256" key="8">
    <source>
        <dbReference type="ARBA" id="ARBA00022643"/>
    </source>
</evidence>
<dbReference type="SMART" id="SM00911">
    <property type="entry name" value="HWE_HK"/>
    <property type="match status" value="1"/>
</dbReference>
<dbReference type="InterPro" id="IPR011102">
    <property type="entry name" value="Sig_transdc_His_kinase_HWE"/>
</dbReference>
<evidence type="ECO:0000313" key="22">
    <source>
        <dbReference type="Proteomes" id="UP000199229"/>
    </source>
</evidence>